<dbReference type="CDD" id="cd04301">
    <property type="entry name" value="NAT_SF"/>
    <property type="match status" value="1"/>
</dbReference>
<dbReference type="SUPFAM" id="SSF55729">
    <property type="entry name" value="Acyl-CoA N-acyltransferases (Nat)"/>
    <property type="match status" value="1"/>
</dbReference>
<keyword evidence="4" id="KW-1185">Reference proteome</keyword>
<dbReference type="Proteomes" id="UP000664534">
    <property type="component" value="Unassembled WGS sequence"/>
</dbReference>
<dbReference type="GO" id="GO:0016747">
    <property type="term" value="F:acyltransferase activity, transferring groups other than amino-acyl groups"/>
    <property type="evidence" value="ECO:0007669"/>
    <property type="project" value="InterPro"/>
</dbReference>
<proteinExistence type="predicted"/>
<dbReference type="OrthoDB" id="329272at2759"/>
<feature type="domain" description="N-acetyltransferase" evidence="2">
    <location>
        <begin position="34"/>
        <end position="216"/>
    </location>
</feature>
<organism evidence="3 4">
    <name type="scientific">Imshaugia aleurites</name>
    <dbReference type="NCBI Taxonomy" id="172621"/>
    <lineage>
        <taxon>Eukaryota</taxon>
        <taxon>Fungi</taxon>
        <taxon>Dikarya</taxon>
        <taxon>Ascomycota</taxon>
        <taxon>Pezizomycotina</taxon>
        <taxon>Lecanoromycetes</taxon>
        <taxon>OSLEUM clade</taxon>
        <taxon>Lecanoromycetidae</taxon>
        <taxon>Lecanorales</taxon>
        <taxon>Lecanorineae</taxon>
        <taxon>Parmeliaceae</taxon>
        <taxon>Imshaugia</taxon>
    </lineage>
</organism>
<dbReference type="InterPro" id="IPR000182">
    <property type="entry name" value="GNAT_dom"/>
</dbReference>
<dbReference type="PROSITE" id="PS51186">
    <property type="entry name" value="GNAT"/>
    <property type="match status" value="1"/>
</dbReference>
<protein>
    <recommendedName>
        <fullName evidence="2">N-acetyltransferase domain-containing protein</fullName>
    </recommendedName>
</protein>
<feature type="region of interest" description="Disordered" evidence="1">
    <location>
        <begin position="1"/>
        <end position="36"/>
    </location>
</feature>
<dbReference type="UniPathway" id="UPA00113">
    <property type="reaction ID" value="UER00529"/>
</dbReference>
<sequence length="219" mass="24577">MSSPNPPYTISMLPPPGPTVLSLRPPSITPHPAPPTDPSIPQTFHDALAIRDLVFNIEQRCNADEEIDADDPRSRHWVLYADSVPAATIRLVPAQAHDDDEKAVPGPDYRNSRAWDHQEPYLTIGRLATRREFRGRGYGRVLLEEAAGWAAKHQGDVGADWRDKGGDRAVWKGLLLIHAQVRVEGWYKGLGWRTDEGLGRWDECGIEHVGMWRRVEVKG</sequence>
<reference evidence="3" key="1">
    <citation type="submission" date="2021-03" db="EMBL/GenBank/DDBJ databases">
        <authorList>
            <person name="Tagirdzhanova G."/>
        </authorList>
    </citation>
    <scope>NUCLEOTIDE SEQUENCE</scope>
</reference>
<gene>
    <name evidence="3" type="ORF">IMSHALPRED_006002</name>
</gene>
<dbReference type="AlphaFoldDB" id="A0A8H3FEE7"/>
<dbReference type="GO" id="GO:0006048">
    <property type="term" value="P:UDP-N-acetylglucosamine biosynthetic process"/>
    <property type="evidence" value="ECO:0007669"/>
    <property type="project" value="UniProtKB-UniPathway"/>
</dbReference>
<evidence type="ECO:0000256" key="1">
    <source>
        <dbReference type="SAM" id="MobiDB-lite"/>
    </source>
</evidence>
<name>A0A8H3FEE7_9LECA</name>
<feature type="compositionally biased region" description="Pro residues" evidence="1">
    <location>
        <begin position="27"/>
        <end position="36"/>
    </location>
</feature>
<dbReference type="EMBL" id="CAJPDT010000034">
    <property type="protein sequence ID" value="CAF9923727.1"/>
    <property type="molecule type" value="Genomic_DNA"/>
</dbReference>
<comment type="caution">
    <text evidence="3">The sequence shown here is derived from an EMBL/GenBank/DDBJ whole genome shotgun (WGS) entry which is preliminary data.</text>
</comment>
<evidence type="ECO:0000259" key="2">
    <source>
        <dbReference type="PROSITE" id="PS51186"/>
    </source>
</evidence>
<feature type="compositionally biased region" description="Pro residues" evidence="1">
    <location>
        <begin position="1"/>
        <end position="18"/>
    </location>
</feature>
<dbReference type="InterPro" id="IPR016181">
    <property type="entry name" value="Acyl_CoA_acyltransferase"/>
</dbReference>
<dbReference type="Pfam" id="PF00583">
    <property type="entry name" value="Acetyltransf_1"/>
    <property type="match status" value="1"/>
</dbReference>
<dbReference type="Gene3D" id="3.40.630.30">
    <property type="match status" value="1"/>
</dbReference>
<evidence type="ECO:0000313" key="4">
    <source>
        <dbReference type="Proteomes" id="UP000664534"/>
    </source>
</evidence>
<accession>A0A8H3FEE7</accession>
<evidence type="ECO:0000313" key="3">
    <source>
        <dbReference type="EMBL" id="CAF9923727.1"/>
    </source>
</evidence>